<dbReference type="OrthoDB" id="193195at2"/>
<name>A0A1G7ZN73_9RHOO</name>
<dbReference type="AlphaFoldDB" id="A0A1G7ZN73"/>
<gene>
    <name evidence="2" type="ORF">SAMN05660652_01226</name>
</gene>
<evidence type="ECO:0000256" key="1">
    <source>
        <dbReference type="SAM" id="Phobius"/>
    </source>
</evidence>
<keyword evidence="1" id="KW-0812">Transmembrane</keyword>
<feature type="transmembrane region" description="Helical" evidence="1">
    <location>
        <begin position="12"/>
        <end position="36"/>
    </location>
</feature>
<keyword evidence="1" id="KW-0472">Membrane</keyword>
<dbReference type="EMBL" id="FNCY01000003">
    <property type="protein sequence ID" value="SDH10153.1"/>
    <property type="molecule type" value="Genomic_DNA"/>
</dbReference>
<reference evidence="2 3" key="1">
    <citation type="submission" date="2016-10" db="EMBL/GenBank/DDBJ databases">
        <authorList>
            <person name="de Groot N.N."/>
        </authorList>
    </citation>
    <scope>NUCLEOTIDE SEQUENCE [LARGE SCALE GENOMIC DNA]</scope>
    <source>
        <strain evidence="2 3">DSM 5885</strain>
    </source>
</reference>
<organism evidence="2 3">
    <name type="scientific">Propionivibrio dicarboxylicus</name>
    <dbReference type="NCBI Taxonomy" id="83767"/>
    <lineage>
        <taxon>Bacteria</taxon>
        <taxon>Pseudomonadati</taxon>
        <taxon>Pseudomonadota</taxon>
        <taxon>Betaproteobacteria</taxon>
        <taxon>Rhodocyclales</taxon>
        <taxon>Rhodocyclaceae</taxon>
        <taxon>Propionivibrio</taxon>
    </lineage>
</organism>
<accession>A0A1G7ZN73</accession>
<evidence type="ECO:0000313" key="3">
    <source>
        <dbReference type="Proteomes" id="UP000198607"/>
    </source>
</evidence>
<proteinExistence type="predicted"/>
<keyword evidence="1" id="KW-1133">Transmembrane helix</keyword>
<dbReference type="RefSeq" id="WP_091935335.1">
    <property type="nucleotide sequence ID" value="NZ_FNCY01000003.1"/>
</dbReference>
<protein>
    <submittedName>
        <fullName evidence="2">Type IV pilus assembly protein PilV</fullName>
    </submittedName>
</protein>
<keyword evidence="3" id="KW-1185">Reference proteome</keyword>
<evidence type="ECO:0000313" key="2">
    <source>
        <dbReference type="EMBL" id="SDH10153.1"/>
    </source>
</evidence>
<sequence>MWQKKSESGFLLIEALIAILIFSLGILGLVALQAVVIKETTDAQYRVEASMFTNQLIAQMWAEDKTNLATNFASPNGPRYLAWQADVITAANGGLPNAAAQPPTVVFGANNQVTITIFWQLPGAAAGTPFHQHATITQLQ</sequence>
<dbReference type="Proteomes" id="UP000198607">
    <property type="component" value="Unassembled WGS sequence"/>
</dbReference>
<dbReference type="STRING" id="83767.SAMN05660652_01226"/>